<organism evidence="1 2">
    <name type="scientific">Paenibacillus anaericanus</name>
    <dbReference type="NCBI Taxonomy" id="170367"/>
    <lineage>
        <taxon>Bacteria</taxon>
        <taxon>Bacillati</taxon>
        <taxon>Bacillota</taxon>
        <taxon>Bacilli</taxon>
        <taxon>Bacillales</taxon>
        <taxon>Paenibacillaceae</taxon>
        <taxon>Paenibacillus</taxon>
    </lineage>
</organism>
<evidence type="ECO:0000313" key="1">
    <source>
        <dbReference type="EMBL" id="RUT43844.1"/>
    </source>
</evidence>
<keyword evidence="2" id="KW-1185">Reference proteome</keyword>
<dbReference type="RefSeq" id="WP_127193696.1">
    <property type="nucleotide sequence ID" value="NZ_RZNY01000017.1"/>
</dbReference>
<name>A0A433Y5L3_9BACL</name>
<dbReference type="EMBL" id="RZNY01000017">
    <property type="protein sequence ID" value="RUT43844.1"/>
    <property type="molecule type" value="Genomic_DNA"/>
</dbReference>
<accession>A0A433Y5L3</accession>
<dbReference type="OrthoDB" id="7619731at2"/>
<sequence>MNDIREELMVDLQRIEDNGYMLNEGEVLWDYIKLMLKYIGDPLPELRDNLIYATFAGWIGEKKLFNDAELREILSVIIDDEHLFYHLGSEEDPSVFTRTFSVLVVVLILQRHIEQPFLDLSEFTHLKERLIGYYIEEKDLRGYVTEGGWAHAAAHGADALEELVRCVESDEAVQLEVLAAIQGMLYNGRYVFSDDEDDRIASIVVTIIEHDLLSPSLITDWFGQLEQCCDWPRSRSLYMTRTNTKNFLRSLYFRLLHHNRGTELMDAIIKTEAKLNIFV</sequence>
<evidence type="ECO:0000313" key="2">
    <source>
        <dbReference type="Proteomes" id="UP000279446"/>
    </source>
</evidence>
<dbReference type="InterPro" id="IPR021247">
    <property type="entry name" value="DUF2785"/>
</dbReference>
<dbReference type="AlphaFoldDB" id="A0A433Y5L3"/>
<gene>
    <name evidence="1" type="ORF">EJP82_19295</name>
</gene>
<dbReference type="Proteomes" id="UP000279446">
    <property type="component" value="Unassembled WGS sequence"/>
</dbReference>
<comment type="caution">
    <text evidence="1">The sequence shown here is derived from an EMBL/GenBank/DDBJ whole genome shotgun (WGS) entry which is preliminary data.</text>
</comment>
<proteinExistence type="predicted"/>
<dbReference type="Pfam" id="PF10978">
    <property type="entry name" value="DUF2785"/>
    <property type="match status" value="1"/>
</dbReference>
<protein>
    <submittedName>
        <fullName evidence="1">DUF2785 domain-containing protein</fullName>
    </submittedName>
</protein>
<reference evidence="1 2" key="1">
    <citation type="submission" date="2018-12" db="EMBL/GenBank/DDBJ databases">
        <authorList>
            <person name="Sun L."/>
            <person name="Chen Z."/>
        </authorList>
    </citation>
    <scope>NUCLEOTIDE SEQUENCE [LARGE SCALE GENOMIC DNA]</scope>
    <source>
        <strain evidence="1 2">DSM 15890</strain>
    </source>
</reference>